<gene>
    <name evidence="5" type="ORF">Tco_1057780</name>
</gene>
<dbReference type="PROSITE" id="PS50994">
    <property type="entry name" value="INTEGRASE"/>
    <property type="match status" value="1"/>
</dbReference>
<evidence type="ECO:0000259" key="4">
    <source>
        <dbReference type="PROSITE" id="PS50994"/>
    </source>
</evidence>
<evidence type="ECO:0000256" key="2">
    <source>
        <dbReference type="ARBA" id="ARBA00022801"/>
    </source>
</evidence>
<sequence>MVDADWKPSMGFVYGEMIKAKEEIKADTEIQHDPDVSDAVLAFFEIILAGDLDMQLQVTNVEMPKYKKTQGIRLIAMGSLFVNSSSSGCVKENWSTFEVDCIKESNRLGGRSKLKQFVFVQLNSNLSEKRAPIGGRKARDVEVLLSECDSIHGSMNVDLITTSKDGVGLSLNASILAIRRLTFNNFSRRISSLIVKRISSSILPTSGTVLSTTSKLTISTSGGRYICKMVPSASEEVPPVSTADVHISTAGGTVTFKVCNPSVGSTSGIRACALRNFDLGKMELENSQNNSLAKLPILKLGEYEMWEIRIKQYFQIQDYALWEVIENGNSWVPIPVTTQESGPSTALKMTVPSTTEKKICKKNDVKARSLLLMALPNEHQLTFNQYVDAQSIFIAIKARFRGNEATKRTQKALLKQQYENFNASSSESLDSIFNRLQKLVSRLAILGVITPPEDLNVKFLRSLPSESGFYVLVMDSKVNTASTETSTASFSDATVYAFLSTQPQGSQLVHEDLEQLHDDDLEEMDLKWNMALLSMRARKFYQRTGRKIIIDGNSTAVYDKSKGNLTKKNQSKASNGFEDASEKAMCAIDGSGFDWSYDDLLVKLDDTAFKAATYKRGHKDYLMGLVKTELEKVKEEKEGFEFKLTKFEKSSKDLDALLASLAEFAQPEVNEYGPRDSSLKLGVKDEEDVESYPKEERKMMDLLLPEKESVKTVKPSRRSVRAIRRLNDKGFVDSGCSRHMSAKGGRITGKGTIKTDKLDFEDVYFVKELKFNLFVSVSQIVVPKRTCSFYDTECLVLSPNFKLPDENQTLLKIPRQNNMYSFDMKNIVPKDGLTCLVFFLRTKDETSEILINFIKEIENLVDKKVKIIRSDNGTEFKNNVMNEFCREKGIQGVSQSSTSSPQDQASQDCIVMPIWKNNSTDDLLVNTASPVVNTGSRLVSTADPEVNTATSEDLVGPSSPFEEEMGDQEIELGNLSPSYQVLTYAPQKYGRFLSTIYEGKTHQDLHTCLFACFLFQEEPKRVSKALSDPAWVEAIQEEILQFKLQKVWVLVDLPKGQRAIGTKWVYRNKKDERGIVIRNKARLVAQGHTQEESMDYDEVFAPVARIEAIRIFLAYSSFMGFTVYQMDVKSAFLYGQIEEEVQQKKKGIFINLEKPLVKDADADEVDEHLYRSMIGCLMYLIASRLDIMFTVCVLWYSTDSPLEFVAYTDSDYDRASLGLEVYPLEVVIFRKIGLLFLACKDTKCSLPFYNEAGILWLAAIVVMGQVLWIQNQLLDYGPEQMATAMASPKQTAIGKDSSNPFIAGSAGFHQIIDFINRSHICYALTKKPEIHATVDGHSLSITEGSLRRHLKLDDQEGLISLPTSEIFAQLALMGYATDSDKLTFQKGAFSPQWRFLIHIILHCLSPKKTAWEQFSSNIAAAVICLATNRRFNFSKMIFDHMVSNISSPHKFLMYPRFIQLCLDMQKHKLQQHTRFYYVPSLTMKVFSNMKRSTKGFSGQEVPLFPSMLDATEPSPSPSRITSSPSPTPTPTPTPAPSPSPQPSPTHPSPPQPSPTQPSPTQPGTEYHPPTPHDSPHHAVHSHGSEEGSLKLQELMNLVNTLSNRIGIKIGKARKQSRFVISDDEAIGDDSSKQGRKFFHEEVQEKVSSETELFIQEVTPTEIIHDQEGSGKASDEVSTAGLKKGTASQEVPPVSTAEVHISTAGGTATYSRRKQDEKRSKEPQIARDAEIARQLREKKEKKKELWMKLWLATEIDWNMIKYLKNQGNFKISQFKGMSYNEIRPIFEKIWDFNQNFVPMDTEPRSGKQKSSQQSPVKSPAKEKSPEKVMEEVSETQEALKEGVKDSAAKRKKSIPRKSSRKRQRMEDDAETDELKGFLYIVPREEAPIDAESLSIKFPIVDWKTYVLTETFMYYQVFRGDGSSKNYKILSEMLEDFDRLDVEELFRLVKERYSTSCPEGFDLMLWGDLHTLFEPDEEDEIWKDQHEYKLLSWRLYDFCGIHILLMENGLAIHMLTEKKYPLSQDLISQMLKKKLEVDHESSQAFELLRFIKSQVQK</sequence>
<feature type="region of interest" description="Disordered" evidence="3">
    <location>
        <begin position="1796"/>
        <end position="1867"/>
    </location>
</feature>
<feature type="domain" description="Integrase catalytic" evidence="4">
    <location>
        <begin position="795"/>
        <end position="968"/>
    </location>
</feature>
<dbReference type="Proteomes" id="UP001151760">
    <property type="component" value="Unassembled WGS sequence"/>
</dbReference>
<evidence type="ECO:0000313" key="5">
    <source>
        <dbReference type="EMBL" id="GJT83438.1"/>
    </source>
</evidence>
<reference evidence="5" key="2">
    <citation type="submission" date="2022-01" db="EMBL/GenBank/DDBJ databases">
        <authorList>
            <person name="Yamashiro T."/>
            <person name="Shiraishi A."/>
            <person name="Satake H."/>
            <person name="Nakayama K."/>
        </authorList>
    </citation>
    <scope>NUCLEOTIDE SEQUENCE</scope>
</reference>
<feature type="compositionally biased region" description="Basic and acidic residues" evidence="3">
    <location>
        <begin position="1818"/>
        <end position="1829"/>
    </location>
</feature>
<feature type="compositionally biased region" description="Basic and acidic residues" evidence="3">
    <location>
        <begin position="1662"/>
        <end position="1674"/>
    </location>
</feature>
<dbReference type="InterPro" id="IPR039537">
    <property type="entry name" value="Retrotran_Ty1/copia-like"/>
</dbReference>
<name>A0ABQ5H8F5_9ASTR</name>
<feature type="compositionally biased region" description="Basic residues" evidence="3">
    <location>
        <begin position="1848"/>
        <end position="1862"/>
    </location>
</feature>
<feature type="compositionally biased region" description="Basic and acidic residues" evidence="3">
    <location>
        <begin position="1712"/>
        <end position="1725"/>
    </location>
</feature>
<dbReference type="SUPFAM" id="SSF53098">
    <property type="entry name" value="Ribonuclease H-like"/>
    <property type="match status" value="1"/>
</dbReference>
<keyword evidence="1" id="KW-0479">Metal-binding</keyword>
<evidence type="ECO:0000256" key="3">
    <source>
        <dbReference type="SAM" id="MobiDB-lite"/>
    </source>
</evidence>
<evidence type="ECO:0000256" key="1">
    <source>
        <dbReference type="ARBA" id="ARBA00022723"/>
    </source>
</evidence>
<dbReference type="Pfam" id="PF14223">
    <property type="entry name" value="Retrotran_gag_2"/>
    <property type="match status" value="1"/>
</dbReference>
<evidence type="ECO:0000313" key="6">
    <source>
        <dbReference type="Proteomes" id="UP001151760"/>
    </source>
</evidence>
<comment type="caution">
    <text evidence="5">The sequence shown here is derived from an EMBL/GenBank/DDBJ whole genome shotgun (WGS) entry which is preliminary data.</text>
</comment>
<reference evidence="5" key="1">
    <citation type="journal article" date="2022" name="Int. J. Mol. Sci.">
        <title>Draft Genome of Tanacetum Coccineum: Genomic Comparison of Closely Related Tanacetum-Family Plants.</title>
        <authorList>
            <person name="Yamashiro T."/>
            <person name="Shiraishi A."/>
            <person name="Nakayama K."/>
            <person name="Satake H."/>
        </authorList>
    </citation>
    <scope>NUCLEOTIDE SEQUENCE</scope>
</reference>
<dbReference type="InterPro" id="IPR001584">
    <property type="entry name" value="Integrase_cat-core"/>
</dbReference>
<feature type="compositionally biased region" description="Basic and acidic residues" evidence="3">
    <location>
        <begin position="1836"/>
        <end position="1847"/>
    </location>
</feature>
<dbReference type="EMBL" id="BQNB010019262">
    <property type="protein sequence ID" value="GJT83438.1"/>
    <property type="molecule type" value="Genomic_DNA"/>
</dbReference>
<dbReference type="Gene3D" id="3.30.420.10">
    <property type="entry name" value="Ribonuclease H-like superfamily/Ribonuclease H"/>
    <property type="match status" value="1"/>
</dbReference>
<dbReference type="PANTHER" id="PTHR42648:SF32">
    <property type="entry name" value="RIBONUCLEASE H-LIKE DOMAIN, GAG-PRE-INTEGRASE DOMAIN PROTEIN-RELATED"/>
    <property type="match status" value="1"/>
</dbReference>
<proteinExistence type="predicted"/>
<dbReference type="InterPro" id="IPR013103">
    <property type="entry name" value="RVT_2"/>
</dbReference>
<protein>
    <submittedName>
        <fullName evidence="5">Ribonuclease H-like domain-containing protein</fullName>
    </submittedName>
</protein>
<feature type="compositionally biased region" description="Pro residues" evidence="3">
    <location>
        <begin position="1525"/>
        <end position="1560"/>
    </location>
</feature>
<keyword evidence="2" id="KW-0378">Hydrolase</keyword>
<organism evidence="5 6">
    <name type="scientific">Tanacetum coccineum</name>
    <dbReference type="NCBI Taxonomy" id="301880"/>
    <lineage>
        <taxon>Eukaryota</taxon>
        <taxon>Viridiplantae</taxon>
        <taxon>Streptophyta</taxon>
        <taxon>Embryophyta</taxon>
        <taxon>Tracheophyta</taxon>
        <taxon>Spermatophyta</taxon>
        <taxon>Magnoliopsida</taxon>
        <taxon>eudicotyledons</taxon>
        <taxon>Gunneridae</taxon>
        <taxon>Pentapetalae</taxon>
        <taxon>asterids</taxon>
        <taxon>campanulids</taxon>
        <taxon>Asterales</taxon>
        <taxon>Asteraceae</taxon>
        <taxon>Asteroideae</taxon>
        <taxon>Anthemideae</taxon>
        <taxon>Anthemidinae</taxon>
        <taxon>Tanacetum</taxon>
    </lineage>
</organism>
<dbReference type="Pfam" id="PF07727">
    <property type="entry name" value="RVT_2"/>
    <property type="match status" value="1"/>
</dbReference>
<feature type="region of interest" description="Disordered" evidence="3">
    <location>
        <begin position="1497"/>
        <end position="1587"/>
    </location>
</feature>
<keyword evidence="6" id="KW-1185">Reference proteome</keyword>
<accession>A0ABQ5H8F5</accession>
<dbReference type="InterPro" id="IPR012337">
    <property type="entry name" value="RNaseH-like_sf"/>
</dbReference>
<feature type="compositionally biased region" description="Low complexity" evidence="3">
    <location>
        <begin position="1807"/>
        <end position="1817"/>
    </location>
</feature>
<feature type="region of interest" description="Disordered" evidence="3">
    <location>
        <begin position="1662"/>
        <end position="1725"/>
    </location>
</feature>
<dbReference type="InterPro" id="IPR036397">
    <property type="entry name" value="RNaseH_sf"/>
</dbReference>
<dbReference type="PANTHER" id="PTHR42648">
    <property type="entry name" value="TRANSPOSASE, PUTATIVE-RELATED"/>
    <property type="match status" value="1"/>
</dbReference>